<dbReference type="Proteomes" id="UP000314294">
    <property type="component" value="Unassembled WGS sequence"/>
</dbReference>
<sequence length="396" mass="42842">MVSTLARLYWDPSLRGERSRWVEEEVEEEEQAENNPTGGVTLISQRAYGLSSIVKSSVWTALLRDGTAQSRAVELRKVAAVLCCSASTQTPLIRVAWQLRSGESTKPRPKARTPRQSKARMSHSPPFSRSALGQRSAVSTAPDASVALRVGQQRLLPAQVVFELQVQDAEVHRLLQAAAQQPAARRAHAGVGQGRAAHLQSFGRGQAARRRPLGPRRRPGLRPVILREEVGQVVQVLPAEALSGEDGPELRGRPSAGAEQQVLPELAVQVQIGVSLQVPPLQRMSEDRGRVPDAFLSLCTSGVLHGRVHGGEQRRAVHVVAGRAVGVAGVAGRAESFLAPTERPPDLRHRAGGRPVEQTLPGSNPGERKKEKLERTEAAPMTPDDPRCPALTSRPR</sequence>
<proteinExistence type="predicted"/>
<feature type="compositionally biased region" description="Polar residues" evidence="1">
    <location>
        <begin position="125"/>
        <end position="138"/>
    </location>
</feature>
<comment type="caution">
    <text evidence="2">The sequence shown here is derived from an EMBL/GenBank/DDBJ whole genome shotgun (WGS) entry which is preliminary data.</text>
</comment>
<name>A0A4Z2G927_9TELE</name>
<evidence type="ECO:0000313" key="2">
    <source>
        <dbReference type="EMBL" id="TNN49314.1"/>
    </source>
</evidence>
<reference evidence="2 3" key="1">
    <citation type="submission" date="2019-03" db="EMBL/GenBank/DDBJ databases">
        <title>First draft genome of Liparis tanakae, snailfish: a comprehensive survey of snailfish specific genes.</title>
        <authorList>
            <person name="Kim W."/>
            <person name="Song I."/>
            <person name="Jeong J.-H."/>
            <person name="Kim D."/>
            <person name="Kim S."/>
            <person name="Ryu S."/>
            <person name="Song J.Y."/>
            <person name="Lee S.K."/>
        </authorList>
    </citation>
    <scope>NUCLEOTIDE SEQUENCE [LARGE SCALE GENOMIC DNA]</scope>
    <source>
        <tissue evidence="2">Muscle</tissue>
    </source>
</reference>
<organism evidence="2 3">
    <name type="scientific">Liparis tanakae</name>
    <name type="common">Tanaka's snailfish</name>
    <dbReference type="NCBI Taxonomy" id="230148"/>
    <lineage>
        <taxon>Eukaryota</taxon>
        <taxon>Metazoa</taxon>
        <taxon>Chordata</taxon>
        <taxon>Craniata</taxon>
        <taxon>Vertebrata</taxon>
        <taxon>Euteleostomi</taxon>
        <taxon>Actinopterygii</taxon>
        <taxon>Neopterygii</taxon>
        <taxon>Teleostei</taxon>
        <taxon>Neoteleostei</taxon>
        <taxon>Acanthomorphata</taxon>
        <taxon>Eupercaria</taxon>
        <taxon>Perciformes</taxon>
        <taxon>Cottioidei</taxon>
        <taxon>Cottales</taxon>
        <taxon>Liparidae</taxon>
        <taxon>Liparis</taxon>
    </lineage>
</organism>
<feature type="region of interest" description="Disordered" evidence="1">
    <location>
        <begin position="340"/>
        <end position="396"/>
    </location>
</feature>
<gene>
    <name evidence="2" type="ORF">EYF80_040489</name>
</gene>
<feature type="region of interest" description="Disordered" evidence="1">
    <location>
        <begin position="100"/>
        <end position="138"/>
    </location>
</feature>
<evidence type="ECO:0000313" key="3">
    <source>
        <dbReference type="Proteomes" id="UP000314294"/>
    </source>
</evidence>
<feature type="compositionally biased region" description="Basic residues" evidence="1">
    <location>
        <begin position="107"/>
        <end position="121"/>
    </location>
</feature>
<feature type="compositionally biased region" description="Basic residues" evidence="1">
    <location>
        <begin position="207"/>
        <end position="219"/>
    </location>
</feature>
<feature type="region of interest" description="Disordered" evidence="1">
    <location>
        <begin position="198"/>
        <end position="219"/>
    </location>
</feature>
<evidence type="ECO:0000256" key="1">
    <source>
        <dbReference type="SAM" id="MobiDB-lite"/>
    </source>
</evidence>
<keyword evidence="3" id="KW-1185">Reference proteome</keyword>
<dbReference type="AlphaFoldDB" id="A0A4Z2G927"/>
<protein>
    <submittedName>
        <fullName evidence="2">Uncharacterized protein</fullName>
    </submittedName>
</protein>
<dbReference type="EMBL" id="SRLO01000661">
    <property type="protein sequence ID" value="TNN49314.1"/>
    <property type="molecule type" value="Genomic_DNA"/>
</dbReference>
<feature type="compositionally biased region" description="Basic and acidic residues" evidence="1">
    <location>
        <begin position="366"/>
        <end position="377"/>
    </location>
</feature>
<accession>A0A4Z2G927</accession>